<comment type="caution">
    <text evidence="1">The sequence shown here is derived from an EMBL/GenBank/DDBJ whole genome shotgun (WGS) entry which is preliminary data.</text>
</comment>
<gene>
    <name evidence="1" type="ORF">X474_17110</name>
</gene>
<accession>A0A0D2GCZ2</accession>
<dbReference type="STRING" id="1429043.X474_17110"/>
<dbReference type="InParanoid" id="A0A0D2GCZ2"/>
<organism evidence="1 2">
    <name type="scientific">Dethiosulfatarculus sandiegensis</name>
    <dbReference type="NCBI Taxonomy" id="1429043"/>
    <lineage>
        <taxon>Bacteria</taxon>
        <taxon>Pseudomonadati</taxon>
        <taxon>Thermodesulfobacteriota</taxon>
        <taxon>Desulfarculia</taxon>
        <taxon>Desulfarculales</taxon>
        <taxon>Desulfarculaceae</taxon>
        <taxon>Dethiosulfatarculus</taxon>
    </lineage>
</organism>
<proteinExistence type="predicted"/>
<dbReference type="Proteomes" id="UP000032233">
    <property type="component" value="Unassembled WGS sequence"/>
</dbReference>
<name>A0A0D2GCZ2_9BACT</name>
<dbReference type="AlphaFoldDB" id="A0A0D2GCZ2"/>
<reference evidence="1 2" key="1">
    <citation type="submission" date="2013-11" db="EMBL/GenBank/DDBJ databases">
        <title>Metagenomic analysis of a methanogenic consortium involved in long chain n-alkane degradation.</title>
        <authorList>
            <person name="Davidova I.A."/>
            <person name="Callaghan A.V."/>
            <person name="Wawrik B."/>
            <person name="Pruitt S."/>
            <person name="Marks C."/>
            <person name="Duncan K.E."/>
            <person name="Suflita J.M."/>
        </authorList>
    </citation>
    <scope>NUCLEOTIDE SEQUENCE [LARGE SCALE GENOMIC DNA]</scope>
    <source>
        <strain evidence="1 2">SPR</strain>
    </source>
</reference>
<sequence>MILFWGRLIGQQPVEKRPLLGAHNGFYDIRLVRTDECVFKKVNKKHLNRI</sequence>
<keyword evidence="2" id="KW-1185">Reference proteome</keyword>
<evidence type="ECO:0000313" key="2">
    <source>
        <dbReference type="Proteomes" id="UP000032233"/>
    </source>
</evidence>
<evidence type="ECO:0000313" key="1">
    <source>
        <dbReference type="EMBL" id="KIX12832.1"/>
    </source>
</evidence>
<dbReference type="EMBL" id="AZAC01000023">
    <property type="protein sequence ID" value="KIX12832.1"/>
    <property type="molecule type" value="Genomic_DNA"/>
</dbReference>
<protein>
    <submittedName>
        <fullName evidence="1">Uncharacterized protein</fullName>
    </submittedName>
</protein>